<evidence type="ECO:0000256" key="1">
    <source>
        <dbReference type="SAM" id="MobiDB-lite"/>
    </source>
</evidence>
<comment type="caution">
    <text evidence="2">The sequence shown here is derived from an EMBL/GenBank/DDBJ whole genome shotgun (WGS) entry which is preliminary data.</text>
</comment>
<feature type="non-terminal residue" evidence="2">
    <location>
        <position position="1"/>
    </location>
</feature>
<evidence type="ECO:0000313" key="3">
    <source>
        <dbReference type="Proteomes" id="UP001432322"/>
    </source>
</evidence>
<organism evidence="2 3">
    <name type="scientific">Pristionchus fissidentatus</name>
    <dbReference type="NCBI Taxonomy" id="1538716"/>
    <lineage>
        <taxon>Eukaryota</taxon>
        <taxon>Metazoa</taxon>
        <taxon>Ecdysozoa</taxon>
        <taxon>Nematoda</taxon>
        <taxon>Chromadorea</taxon>
        <taxon>Rhabditida</taxon>
        <taxon>Rhabditina</taxon>
        <taxon>Diplogasteromorpha</taxon>
        <taxon>Diplogasteroidea</taxon>
        <taxon>Neodiplogasteridae</taxon>
        <taxon>Pristionchus</taxon>
    </lineage>
</organism>
<sequence>TIRIINHHAAILEHRTETFEDVSGACETIHSLSPPSSSSSPSSSFSKSNSPLISVDSDTLRELQVSSPTPSYLE</sequence>
<dbReference type="EMBL" id="BTSY01000001">
    <property type="protein sequence ID" value="GMT09681.1"/>
    <property type="molecule type" value="Genomic_DNA"/>
</dbReference>
<feature type="compositionally biased region" description="Low complexity" evidence="1">
    <location>
        <begin position="31"/>
        <end position="54"/>
    </location>
</feature>
<proteinExistence type="predicted"/>
<reference evidence="2" key="1">
    <citation type="submission" date="2023-10" db="EMBL/GenBank/DDBJ databases">
        <title>Genome assembly of Pristionchus species.</title>
        <authorList>
            <person name="Yoshida K."/>
            <person name="Sommer R.J."/>
        </authorList>
    </citation>
    <scope>NUCLEOTIDE SEQUENCE</scope>
    <source>
        <strain evidence="2">RS5133</strain>
    </source>
</reference>
<dbReference type="AlphaFoldDB" id="A0AAV5UT83"/>
<gene>
    <name evidence="2" type="ORF">PFISCL1PPCAC_978</name>
</gene>
<evidence type="ECO:0000313" key="2">
    <source>
        <dbReference type="EMBL" id="GMT09681.1"/>
    </source>
</evidence>
<feature type="compositionally biased region" description="Polar residues" evidence="1">
    <location>
        <begin position="64"/>
        <end position="74"/>
    </location>
</feature>
<dbReference type="Proteomes" id="UP001432322">
    <property type="component" value="Unassembled WGS sequence"/>
</dbReference>
<feature type="non-terminal residue" evidence="2">
    <location>
        <position position="74"/>
    </location>
</feature>
<name>A0AAV5UT83_9BILA</name>
<feature type="region of interest" description="Disordered" evidence="1">
    <location>
        <begin position="29"/>
        <end position="74"/>
    </location>
</feature>
<accession>A0AAV5UT83</accession>
<protein>
    <submittedName>
        <fullName evidence="2">Uncharacterized protein</fullName>
    </submittedName>
</protein>
<keyword evidence="3" id="KW-1185">Reference proteome</keyword>